<dbReference type="Proteomes" id="UP001157418">
    <property type="component" value="Unassembled WGS sequence"/>
</dbReference>
<feature type="signal peptide" evidence="1">
    <location>
        <begin position="1"/>
        <end position="24"/>
    </location>
</feature>
<feature type="domain" description="Pectinesterase inhibitor" evidence="2">
    <location>
        <begin position="31"/>
        <end position="118"/>
    </location>
</feature>
<dbReference type="NCBIfam" id="TIGR01614">
    <property type="entry name" value="PME_inhib"/>
    <property type="match status" value="1"/>
</dbReference>
<proteinExistence type="predicted"/>
<dbReference type="PANTHER" id="PTHR31890:SF9">
    <property type="entry name" value="PLANT INVERTASE_PECTIN METHYLESTERASE INHIBITOR SUPERFAMILY PROTEIN"/>
    <property type="match status" value="1"/>
</dbReference>
<protein>
    <recommendedName>
        <fullName evidence="2">Pectinesterase inhibitor domain-containing protein</fullName>
    </recommendedName>
</protein>
<dbReference type="AlphaFoldDB" id="A0AAU9LIS8"/>
<reference evidence="3 4" key="1">
    <citation type="submission" date="2022-01" db="EMBL/GenBank/DDBJ databases">
        <authorList>
            <person name="Xiong W."/>
            <person name="Schranz E."/>
        </authorList>
    </citation>
    <scope>NUCLEOTIDE SEQUENCE [LARGE SCALE GENOMIC DNA]</scope>
</reference>
<sequence>MASLSFTKIFILFLITLLFSISNADPSPPYKLIDKVCNKLQDIDDCFQFLESDDKSKFAENITILTTIAVDQTTKHANATRNIFRELKTGSPGVLKSLKDCIHSYSHVISNLKIRMFEEICSLIANDIQVAVDKVKHRQMIVDSNGAHGSFITTLNNVILDLCKLCELLANLMCNLKLKTKVMTL</sequence>
<dbReference type="Gene3D" id="1.20.140.40">
    <property type="entry name" value="Invertase/pectin methylesterase inhibitor family protein"/>
    <property type="match status" value="1"/>
</dbReference>
<keyword evidence="1" id="KW-0732">Signal</keyword>
<gene>
    <name evidence="3" type="ORF">LVIROSA_LOCUS374</name>
</gene>
<evidence type="ECO:0000256" key="1">
    <source>
        <dbReference type="SAM" id="SignalP"/>
    </source>
</evidence>
<accession>A0AAU9LIS8</accession>
<dbReference type="PANTHER" id="PTHR31890">
    <property type="entry name" value="PLANT INVERTASE/PECTIN METHYLESTERASE INHIBITOR SUPERFAMILY PROTEIN"/>
    <property type="match status" value="1"/>
</dbReference>
<name>A0AAU9LIS8_9ASTR</name>
<dbReference type="InterPro" id="IPR006501">
    <property type="entry name" value="Pectinesterase_inhib_dom"/>
</dbReference>
<dbReference type="InterPro" id="IPR035513">
    <property type="entry name" value="Invertase/methylesterase_inhib"/>
</dbReference>
<dbReference type="Pfam" id="PF04043">
    <property type="entry name" value="PMEI"/>
    <property type="match status" value="1"/>
</dbReference>
<evidence type="ECO:0000313" key="4">
    <source>
        <dbReference type="Proteomes" id="UP001157418"/>
    </source>
</evidence>
<dbReference type="EMBL" id="CAKMRJ010000001">
    <property type="protein sequence ID" value="CAH1412353.1"/>
    <property type="molecule type" value="Genomic_DNA"/>
</dbReference>
<evidence type="ECO:0000313" key="3">
    <source>
        <dbReference type="EMBL" id="CAH1412353.1"/>
    </source>
</evidence>
<dbReference type="GO" id="GO:0004857">
    <property type="term" value="F:enzyme inhibitor activity"/>
    <property type="evidence" value="ECO:0007669"/>
    <property type="project" value="InterPro"/>
</dbReference>
<comment type="caution">
    <text evidence="3">The sequence shown here is derived from an EMBL/GenBank/DDBJ whole genome shotgun (WGS) entry which is preliminary data.</text>
</comment>
<feature type="chain" id="PRO_5043538235" description="Pectinesterase inhibitor domain-containing protein" evidence="1">
    <location>
        <begin position="25"/>
        <end position="185"/>
    </location>
</feature>
<organism evidence="3 4">
    <name type="scientific">Lactuca virosa</name>
    <dbReference type="NCBI Taxonomy" id="75947"/>
    <lineage>
        <taxon>Eukaryota</taxon>
        <taxon>Viridiplantae</taxon>
        <taxon>Streptophyta</taxon>
        <taxon>Embryophyta</taxon>
        <taxon>Tracheophyta</taxon>
        <taxon>Spermatophyta</taxon>
        <taxon>Magnoliopsida</taxon>
        <taxon>eudicotyledons</taxon>
        <taxon>Gunneridae</taxon>
        <taxon>Pentapetalae</taxon>
        <taxon>asterids</taxon>
        <taxon>campanulids</taxon>
        <taxon>Asterales</taxon>
        <taxon>Asteraceae</taxon>
        <taxon>Cichorioideae</taxon>
        <taxon>Cichorieae</taxon>
        <taxon>Lactucinae</taxon>
        <taxon>Lactuca</taxon>
    </lineage>
</organism>
<keyword evidence="4" id="KW-1185">Reference proteome</keyword>
<evidence type="ECO:0000259" key="2">
    <source>
        <dbReference type="Pfam" id="PF04043"/>
    </source>
</evidence>
<dbReference type="SUPFAM" id="SSF101148">
    <property type="entry name" value="Plant invertase/pectin methylesterase inhibitor"/>
    <property type="match status" value="1"/>
</dbReference>